<reference evidence="2 3" key="3">
    <citation type="journal article" name="Genome Announc.">
        <title>Improved Draft Genome Sequence of Clostridium pasteurianum Strain ATCC 6013 (DSM 525) Using a Hybrid Next-Generation Sequencing Approach.</title>
        <authorList>
            <person name="Pyne M.E."/>
            <person name="Utturkar S."/>
            <person name="Brown S.D."/>
            <person name="Moo-Young M."/>
            <person name="Chung D.A."/>
            <person name="Chou C.P."/>
        </authorList>
    </citation>
    <scope>NUCLEOTIDE SEQUENCE [LARGE SCALE GENOMIC DNA]</scope>
    <source>
        <strain evidence="2 3">ATCC 6013</strain>
    </source>
</reference>
<evidence type="ECO:0000313" key="2">
    <source>
        <dbReference type="EMBL" id="KRU12011.1"/>
    </source>
</evidence>
<protein>
    <submittedName>
        <fullName evidence="1">Uncharacterized protein</fullName>
    </submittedName>
</protein>
<dbReference type="EMBL" id="JPGY02000001">
    <property type="protein sequence ID" value="KRU12011.1"/>
    <property type="molecule type" value="Genomic_DNA"/>
</dbReference>
<dbReference type="RefSeq" id="WP_003444234.1">
    <property type="nucleotide sequence ID" value="NZ_ANZB01000004.1"/>
</dbReference>
<dbReference type="AlphaFoldDB" id="A0A0H3J4R8"/>
<dbReference type="GeneID" id="93074080"/>
<dbReference type="Proteomes" id="UP000030905">
    <property type="component" value="Chromosome"/>
</dbReference>
<dbReference type="PATRIC" id="fig|1262449.3.peg.1761"/>
<dbReference type="Proteomes" id="UP000028042">
    <property type="component" value="Unassembled WGS sequence"/>
</dbReference>
<evidence type="ECO:0000313" key="1">
    <source>
        <dbReference type="EMBL" id="AJA51980.1"/>
    </source>
</evidence>
<gene>
    <name evidence="1" type="ORF">CLPA_c19220</name>
    <name evidence="2" type="ORF">CP6013_01258</name>
</gene>
<dbReference type="EMBL" id="CP009268">
    <property type="protein sequence ID" value="AJA51980.1"/>
    <property type="molecule type" value="Genomic_DNA"/>
</dbReference>
<organism evidence="1 4">
    <name type="scientific">Clostridium pasteurianum DSM 525 = ATCC 6013</name>
    <dbReference type="NCBI Taxonomy" id="1262449"/>
    <lineage>
        <taxon>Bacteria</taxon>
        <taxon>Bacillati</taxon>
        <taxon>Bacillota</taxon>
        <taxon>Clostridia</taxon>
        <taxon>Eubacteriales</taxon>
        <taxon>Clostridiaceae</taxon>
        <taxon>Clostridium</taxon>
    </lineage>
</organism>
<evidence type="ECO:0000313" key="4">
    <source>
        <dbReference type="Proteomes" id="UP000030905"/>
    </source>
</evidence>
<keyword evidence="4" id="KW-1185">Reference proteome</keyword>
<proteinExistence type="predicted"/>
<accession>A0A0H3J4R8</accession>
<reference evidence="2" key="2">
    <citation type="submission" date="2015-10" db="EMBL/GenBank/DDBJ databases">
        <title>Improved Draft Genome Sequence of Clostridium pasteurianum Strain ATCC 6013 (DSM 525) Using a Hybrid Next-Generation Sequencing Approach.</title>
        <authorList>
            <person name="Pyne M.E."/>
            <person name="Utturkar S.M."/>
            <person name="Brown S.D."/>
            <person name="Moo-Young M."/>
            <person name="Chung D.A."/>
            <person name="Chou P.C."/>
        </authorList>
    </citation>
    <scope>NUCLEOTIDE SEQUENCE</scope>
    <source>
        <strain evidence="2">ATCC 6013</strain>
    </source>
</reference>
<sequence>MKGKIIKENYIAKKNTNFGDIGEYAFTYEGVDYHVGDVVFIMDTSFVRRTTLVVKFRDNYYIHGYPGNLNGIIHKDYILQLKIVKKYTELSNNRYIDGFTVKIGDTEEIQKINDTDLEKNLKLEDKLSLVELSINLLLSNYKHLNKLEKNKLYDLSKKYSILYELLKDKEDMKLVDKFRKKTIK</sequence>
<dbReference type="KEGG" id="cpae:CPAST_c19220"/>
<name>A0A0H3J4R8_CLOPA</name>
<reference evidence="1 4" key="1">
    <citation type="journal article" date="2015" name="Genome Announc.">
        <title>Complete Genome Sequence of the Nitrogen-Fixing and Solvent-Producing Clostridium pasteurianum DSM 525.</title>
        <authorList>
            <person name="Poehlein A."/>
            <person name="Grosse-Honebrink A."/>
            <person name="Zhang Y."/>
            <person name="Minton N.P."/>
            <person name="Daniel R."/>
        </authorList>
    </citation>
    <scope>NUCLEOTIDE SEQUENCE [LARGE SCALE GENOMIC DNA]</scope>
    <source>
        <strain evidence="1">DSM 525</strain>
        <strain evidence="4">DSM 525 / ATCC 6013</strain>
    </source>
</reference>
<dbReference type="eggNOG" id="ENOG5032749">
    <property type="taxonomic scope" value="Bacteria"/>
</dbReference>
<evidence type="ECO:0000313" key="3">
    <source>
        <dbReference type="Proteomes" id="UP000028042"/>
    </source>
</evidence>
<dbReference type="KEGG" id="cpat:CLPA_c19220"/>